<feature type="compositionally biased region" description="Polar residues" evidence="4">
    <location>
        <begin position="971"/>
        <end position="984"/>
    </location>
</feature>
<dbReference type="InterPro" id="IPR036322">
    <property type="entry name" value="WD40_repeat_dom_sf"/>
</dbReference>
<name>D7G7I2_ECTSI</name>
<keyword evidence="1 3" id="KW-0853">WD repeat</keyword>
<dbReference type="Proteomes" id="UP000002630">
    <property type="component" value="Linkage Group LG15"/>
</dbReference>
<dbReference type="SMART" id="SM00320">
    <property type="entry name" value="WD40"/>
    <property type="match status" value="7"/>
</dbReference>
<dbReference type="EMBL" id="FN649064">
    <property type="protein sequence ID" value="CBJ27724.1"/>
    <property type="molecule type" value="Genomic_DNA"/>
</dbReference>
<accession>D7G7I2</accession>
<evidence type="ECO:0000256" key="3">
    <source>
        <dbReference type="PROSITE-ProRule" id="PRU00221"/>
    </source>
</evidence>
<dbReference type="InterPro" id="IPR050630">
    <property type="entry name" value="WD_repeat_EMAP"/>
</dbReference>
<feature type="compositionally biased region" description="Basic and acidic residues" evidence="4">
    <location>
        <begin position="1285"/>
        <end position="1300"/>
    </location>
</feature>
<feature type="compositionally biased region" description="Acidic residues" evidence="4">
    <location>
        <begin position="475"/>
        <end position="485"/>
    </location>
</feature>
<feature type="region of interest" description="Disordered" evidence="4">
    <location>
        <begin position="185"/>
        <end position="284"/>
    </location>
</feature>
<gene>
    <name evidence="6" type="ORF">Esi_0083_0064</name>
</gene>
<feature type="compositionally biased region" description="Polar residues" evidence="4">
    <location>
        <begin position="128"/>
        <end position="140"/>
    </location>
</feature>
<organism evidence="6 7">
    <name type="scientific">Ectocarpus siliculosus</name>
    <name type="common">Brown alga</name>
    <name type="synonym">Conferva siliculosa</name>
    <dbReference type="NCBI Taxonomy" id="2880"/>
    <lineage>
        <taxon>Eukaryota</taxon>
        <taxon>Sar</taxon>
        <taxon>Stramenopiles</taxon>
        <taxon>Ochrophyta</taxon>
        <taxon>PX clade</taxon>
        <taxon>Phaeophyceae</taxon>
        <taxon>Ectocarpales</taxon>
        <taxon>Ectocarpaceae</taxon>
        <taxon>Ectocarpus</taxon>
    </lineage>
</organism>
<dbReference type="eggNOG" id="KOG2106">
    <property type="taxonomic scope" value="Eukaryota"/>
</dbReference>
<feature type="repeat" description="WD" evidence="3">
    <location>
        <begin position="1484"/>
        <end position="1517"/>
    </location>
</feature>
<dbReference type="PANTHER" id="PTHR13720">
    <property type="entry name" value="WD-40 REPEAT PROTEIN"/>
    <property type="match status" value="1"/>
</dbReference>
<dbReference type="EMBL" id="FN649740">
    <property type="protein sequence ID" value="CBJ27724.1"/>
    <property type="molecule type" value="Genomic_DNA"/>
</dbReference>
<sequence>MEPGEAPSVGDSATASAPDGDASVTGSTIDAVDTGGLKSVESTAVTAPKAEGGSGGVDSSVISGLREAEETALTPEPSFGEDSGGNGDAGAASKKEHVSGGVAQSSLAAATDTGASIVNPEGQPLTKYLTQGPKQITTDADATLPASVTKDMEEDTPGPKQITTAAGAVLPASVVKEIQDRATAELLDLPKSKDDGHQLRTETRGGVTSRTEEDDDGNAGLEGREKEEGFSPTPPRRTSNPISRGTPPRRGSRGGNLAIITRSPGNEPDLPRPMSPRSRPRDQPLNLMRLSLSNRETPRGGVFAKIPGLDQHLVVEARKMNDPPRFRPPKLVSGTVRQYDQEEASEAAFRYPECRGAVFRPSFADDGSFDDLPATSPLLSEPPHRLRLERARGYHGGGFYPSTDNNAFFLGEHHMPTGGRDRGSGSTAKEQAKTHFEVVYPTAALVVMHKFPIRDGECKDNTTGGGAQGRREFDSSEDAGGDKEDGDVEMMQRFFDGHTDDVTAVAVHPGGVFVASGQICCLDFSPDGWLLCSVGADCKSTTNIWDWRKGVAIAKVQAGPGPIHAFRFNPYQSYGVPSKKPIPGQALHIDDACYCLVSIGVRHSKFWLLTRGLEEPSKDEIPPVLANAKWTSSQRVQEEREKDNKGRGNLRWILDGSSARLNGKGKTADFTCLTFIDDSPPLQTWGKNNKFAKDVKRGKGGRGIFLDPWWLFGPGHEVTANKRLWDLGAELVDNIPHSLEAANDLVLSDKAKERVLALEKNMAVKPLHPDVFEELKRQHDRFSYTGPLTGHEGGVSALAFNRETGKVVSAGTNGEVVQWQAFFFDPTVCFDPTVPLSSTRRASATGKPSGSDSHSETSASKTTTYGIAPNASLVGLINARRNRQEDKLQKNLRSRDPSEPTLRRIGHEAPRGDGRVGGVDAFEMDYQTTLGREDEGEITLTVAHPSDGSDSAFRPSRVDMFGSCGNVDGFESSSTRRGLENSANGDSRRGSRDQGGRGDGPGLGISVEGGVESGLRVEFFSTEFRQRGGEGDEAAVAGDVHLTGRVHGTGSTRTSPPLPRGSHCKSLVWSKDGMRLLTGLNTNVLLLLEYPADDRETSSDRRVVAVSPRGRSAHENTGPVFDSDGFKNSNNPVHGDGWSKKPSLTRLVQGHSGSVMALAVFEGVPEYVTAGYDRSVAIWNTASNLPVAWCHNLPSPISCLACSPDLEEIAVGTVNTNEIFFLKVHRARQSPDPTQEEERGWGDAPGNNAATGMELRHSKQLLPDSAWAKRRPPGPNARWNTTKPSWDRCKIVTLDGKDTPHAGGSSGGAPSNGGTSGGGASLPHLPHPTPRVSPARSRVSPSRPTTFGVVPGGRGAGFRIDDQSRRGRRRYCDGGGEPPRGMGASCMRYSPSGSHLAIGCKNGSLVIMAVEHDDGRYDDAGEQRGTSRGISLGRGVEQPPGVPAGMGMRDPAYEEFSADTGSEPSPSYRPKRGRRTVYRRIAHLKGHSSRVLHLDWTEDGRFVHTCGQDYHLLHWDILPPSSHRQGDDAVRDGGAGRDACNGGGDEEDDEAFAGESRPRIFKRAFLVRNEPWATWSSTIGWPVQGVFPAYSDNTEVNAVDLCKDRELLAAADDAKTVRLLRYPVLRGGARNRSYTAHSSHVMGARFTVGVEPTRLITLGGMDSTVIQWVVEDAPSSR</sequence>
<dbReference type="OrthoDB" id="47802at2759"/>
<feature type="region of interest" description="Disordered" evidence="4">
    <location>
        <begin position="1"/>
        <end position="168"/>
    </location>
</feature>
<feature type="region of interest" description="Disordered" evidence="4">
    <location>
        <begin position="1524"/>
        <end position="1553"/>
    </location>
</feature>
<evidence type="ECO:0000256" key="1">
    <source>
        <dbReference type="ARBA" id="ARBA00022574"/>
    </source>
</evidence>
<feature type="region of interest" description="Disordered" evidence="4">
    <location>
        <begin position="1416"/>
        <end position="1472"/>
    </location>
</feature>
<keyword evidence="2" id="KW-0677">Repeat</keyword>
<feature type="region of interest" description="Disordered" evidence="4">
    <location>
        <begin position="837"/>
        <end position="865"/>
    </location>
</feature>
<dbReference type="STRING" id="2880.D7G7I2"/>
<feature type="compositionally biased region" description="Low complexity" evidence="4">
    <location>
        <begin position="1332"/>
        <end position="1346"/>
    </location>
</feature>
<feature type="compositionally biased region" description="Basic and acidic residues" evidence="4">
    <location>
        <begin position="1524"/>
        <end position="1535"/>
    </location>
</feature>
<feature type="compositionally biased region" description="Basic and acidic residues" evidence="4">
    <location>
        <begin position="884"/>
        <end position="914"/>
    </location>
</feature>
<feature type="region of interest" description="Disordered" evidence="4">
    <location>
        <begin position="1227"/>
        <end position="1360"/>
    </location>
</feature>
<dbReference type="InterPro" id="IPR055442">
    <property type="entry name" value="Beta-prop_EML-like_2nd"/>
</dbReference>
<dbReference type="Pfam" id="PF23414">
    <property type="entry name" value="Beta-prop_EML_2"/>
    <property type="match status" value="1"/>
</dbReference>
<dbReference type="Pfam" id="PF00400">
    <property type="entry name" value="WD40"/>
    <property type="match status" value="4"/>
</dbReference>
<feature type="compositionally biased region" description="Polar residues" evidence="4">
    <location>
        <begin position="102"/>
        <end position="116"/>
    </location>
</feature>
<feature type="compositionally biased region" description="Basic and acidic residues" evidence="4">
    <location>
        <begin position="185"/>
        <end position="203"/>
    </location>
</feature>
<evidence type="ECO:0000259" key="5">
    <source>
        <dbReference type="Pfam" id="PF23414"/>
    </source>
</evidence>
<dbReference type="InterPro" id="IPR015943">
    <property type="entry name" value="WD40/YVTN_repeat-like_dom_sf"/>
</dbReference>
<feature type="repeat" description="WD" evidence="3">
    <location>
        <begin position="788"/>
        <end position="820"/>
    </location>
</feature>
<dbReference type="InterPro" id="IPR001680">
    <property type="entry name" value="WD40_rpt"/>
</dbReference>
<evidence type="ECO:0000313" key="7">
    <source>
        <dbReference type="Proteomes" id="UP000002630"/>
    </source>
</evidence>
<dbReference type="PROSITE" id="PS50082">
    <property type="entry name" value="WD_REPEATS_2"/>
    <property type="match status" value="3"/>
</dbReference>
<protein>
    <recommendedName>
        <fullName evidence="5">EML-like second beta-propeller domain-containing protein</fullName>
    </recommendedName>
</protein>
<evidence type="ECO:0000313" key="6">
    <source>
        <dbReference type="EMBL" id="CBJ27724.1"/>
    </source>
</evidence>
<dbReference type="InParanoid" id="D7G7I2"/>
<dbReference type="SUPFAM" id="SSF50978">
    <property type="entry name" value="WD40 repeat-like"/>
    <property type="match status" value="3"/>
</dbReference>
<dbReference type="PANTHER" id="PTHR13720:SF33">
    <property type="entry name" value="HELP DOMAIN-CONTAINING PROTEIN"/>
    <property type="match status" value="1"/>
</dbReference>
<feature type="repeat" description="WD" evidence="3">
    <location>
        <begin position="1148"/>
        <end position="1180"/>
    </location>
</feature>
<reference evidence="6 7" key="1">
    <citation type="journal article" date="2010" name="Nature">
        <title>The Ectocarpus genome and the independent evolution of multicellularity in brown algae.</title>
        <authorList>
            <person name="Cock J.M."/>
            <person name="Sterck L."/>
            <person name="Rouze P."/>
            <person name="Scornet D."/>
            <person name="Allen A.E."/>
            <person name="Amoutzias G."/>
            <person name="Anthouard V."/>
            <person name="Artiguenave F."/>
            <person name="Aury J.M."/>
            <person name="Badger J.H."/>
            <person name="Beszteri B."/>
            <person name="Billiau K."/>
            <person name="Bonnet E."/>
            <person name="Bothwell J.H."/>
            <person name="Bowler C."/>
            <person name="Boyen C."/>
            <person name="Brownlee C."/>
            <person name="Carrano C.J."/>
            <person name="Charrier B."/>
            <person name="Cho G.Y."/>
            <person name="Coelho S.M."/>
            <person name="Collen J."/>
            <person name="Corre E."/>
            <person name="Da Silva C."/>
            <person name="Delage L."/>
            <person name="Delaroque N."/>
            <person name="Dittami S.M."/>
            <person name="Doulbeau S."/>
            <person name="Elias M."/>
            <person name="Farnham G."/>
            <person name="Gachon C.M."/>
            <person name="Gschloessl B."/>
            <person name="Heesch S."/>
            <person name="Jabbari K."/>
            <person name="Jubin C."/>
            <person name="Kawai H."/>
            <person name="Kimura K."/>
            <person name="Kloareg B."/>
            <person name="Kupper F.C."/>
            <person name="Lang D."/>
            <person name="Le Bail A."/>
            <person name="Leblanc C."/>
            <person name="Lerouge P."/>
            <person name="Lohr M."/>
            <person name="Lopez P.J."/>
            <person name="Martens C."/>
            <person name="Maumus F."/>
            <person name="Michel G."/>
            <person name="Miranda-Saavedra D."/>
            <person name="Morales J."/>
            <person name="Moreau H."/>
            <person name="Motomura T."/>
            <person name="Nagasato C."/>
            <person name="Napoli C.A."/>
            <person name="Nelson D.R."/>
            <person name="Nyvall-Collen P."/>
            <person name="Peters A.F."/>
            <person name="Pommier C."/>
            <person name="Potin P."/>
            <person name="Poulain J."/>
            <person name="Quesneville H."/>
            <person name="Read B."/>
            <person name="Rensing S.A."/>
            <person name="Ritter A."/>
            <person name="Rousvoal S."/>
            <person name="Samanta M."/>
            <person name="Samson G."/>
            <person name="Schroeder D.C."/>
            <person name="Segurens B."/>
            <person name="Strittmatter M."/>
            <person name="Tonon T."/>
            <person name="Tregear J.W."/>
            <person name="Valentin K."/>
            <person name="von Dassow P."/>
            <person name="Yamagishi T."/>
            <person name="Van de Peer Y."/>
            <person name="Wincker P."/>
        </authorList>
    </citation>
    <scope>NUCLEOTIDE SEQUENCE [LARGE SCALE GENOMIC DNA]</scope>
    <source>
        <strain evidence="7">Ec32 / CCAP1310/4</strain>
    </source>
</reference>
<proteinExistence type="predicted"/>
<feature type="region of interest" description="Disordered" evidence="4">
    <location>
        <begin position="884"/>
        <end position="919"/>
    </location>
</feature>
<dbReference type="PROSITE" id="PS50294">
    <property type="entry name" value="WD_REPEATS_REGION"/>
    <property type="match status" value="3"/>
</dbReference>
<feature type="region of interest" description="Disordered" evidence="4">
    <location>
        <begin position="1099"/>
        <end position="1127"/>
    </location>
</feature>
<feature type="region of interest" description="Disordered" evidence="4">
    <location>
        <begin position="968"/>
        <end position="1008"/>
    </location>
</feature>
<feature type="domain" description="EML-like second beta-propeller" evidence="5">
    <location>
        <begin position="1566"/>
        <end position="1669"/>
    </location>
</feature>
<dbReference type="Gene3D" id="2.130.10.10">
    <property type="entry name" value="YVTN repeat-like/Quinoprotein amine dehydrogenase"/>
    <property type="match status" value="3"/>
</dbReference>
<feature type="compositionally biased region" description="Basic and acidic residues" evidence="4">
    <location>
        <begin position="986"/>
        <end position="996"/>
    </location>
</feature>
<keyword evidence="7" id="KW-1185">Reference proteome</keyword>
<feature type="region of interest" description="Disordered" evidence="4">
    <location>
        <begin position="457"/>
        <end position="485"/>
    </location>
</feature>
<feature type="compositionally biased region" description="Gly residues" evidence="4">
    <location>
        <begin position="1304"/>
        <end position="1320"/>
    </location>
</feature>
<evidence type="ECO:0000256" key="4">
    <source>
        <dbReference type="SAM" id="MobiDB-lite"/>
    </source>
</evidence>
<evidence type="ECO:0000256" key="2">
    <source>
        <dbReference type="ARBA" id="ARBA00022737"/>
    </source>
</evidence>